<evidence type="ECO:0000313" key="2">
    <source>
        <dbReference type="Proteomes" id="UP000550729"/>
    </source>
</evidence>
<proteinExistence type="predicted"/>
<evidence type="ECO:0000313" key="1">
    <source>
        <dbReference type="EMBL" id="NMO02734.1"/>
    </source>
</evidence>
<dbReference type="AlphaFoldDB" id="A0A848KV30"/>
<dbReference type="RefSeq" id="WP_170195243.1">
    <property type="nucleotide sequence ID" value="NZ_JABBNB010000016.1"/>
</dbReference>
<dbReference type="Proteomes" id="UP000550729">
    <property type="component" value="Unassembled WGS sequence"/>
</dbReference>
<organism evidence="1 2">
    <name type="scientific">Gordonia asplenii</name>
    <dbReference type="NCBI Taxonomy" id="2725283"/>
    <lineage>
        <taxon>Bacteria</taxon>
        <taxon>Bacillati</taxon>
        <taxon>Actinomycetota</taxon>
        <taxon>Actinomycetes</taxon>
        <taxon>Mycobacteriales</taxon>
        <taxon>Gordoniaceae</taxon>
        <taxon>Gordonia</taxon>
    </lineage>
</organism>
<accession>A0A848KV30</accession>
<protein>
    <submittedName>
        <fullName evidence="1">Uncharacterized protein</fullName>
    </submittedName>
</protein>
<reference evidence="1 2" key="1">
    <citation type="submission" date="2020-04" db="EMBL/GenBank/DDBJ databases">
        <title>Gordonia sp. nov. TBRC 11910.</title>
        <authorList>
            <person name="Suriyachadkun C."/>
        </authorList>
    </citation>
    <scope>NUCLEOTIDE SEQUENCE [LARGE SCALE GENOMIC DNA]</scope>
    <source>
        <strain evidence="1 2">TBRC 11910</strain>
    </source>
</reference>
<comment type="caution">
    <text evidence="1">The sequence shown here is derived from an EMBL/GenBank/DDBJ whole genome shotgun (WGS) entry which is preliminary data.</text>
</comment>
<keyword evidence="2" id="KW-1185">Reference proteome</keyword>
<dbReference type="EMBL" id="JABBNB010000016">
    <property type="protein sequence ID" value="NMO02734.1"/>
    <property type="molecule type" value="Genomic_DNA"/>
</dbReference>
<sequence length="188" mass="21126">MADHVLAALLWSLGRVMSAASRIHPALRSQITRTLTFQMSAGETVSQVWEFDAPRRRIRSFRGRTETPDCAVHFRTGWQALRALVSPTTVNRVVAGLHEGSVQLTGSAFVLLWFHGLTRKFFRLGRPAGPRHELPHRYLRVDPTTWGAETVLIEPAVDHLDPTWTAAHRARSTLHQLRSTTGEPVLEP</sequence>
<name>A0A848KV30_9ACTN</name>
<gene>
    <name evidence="1" type="ORF">HH308_16090</name>
</gene>